<sequence length="452" mass="49799">MTKKIDACQLVRGALGSIGQQFISKAGAMCQCLPKALDIVTTTAFDSIKTGSDISASVSRMIGEVIELQKCMMDSGFHIKDNKADVMARDLSSQSGWVVITAAEIDLATYGKFAAAISPCIFAACEPELIRSFFTNFLSESNALMSKQLTAILEGWIDVFQKIEGGLLAVVDASEALVAHSKTIPAKIKNIEEKVCKKSACLGPVIAEFMRKVSEGLMSIQAFADAQKGAEEVVKAVPQLVYLTRSAIDITHSIPDMEDITNLIISGRITKIQDIVETIQITKELPKIVKDLQDAARPILNVKTKLQGGGEKTLALLQDIVSSSWDRYPFEFTTDANGDVRASVQEIQNLIRDDLEFPLQNVTSTLRALDDIFKDFPIKKGQFDFQAGVSSYSRWSMVSMHLPCTRQKTARYEVAGGFKGSFSYPEIYACPFGPRELPWPNHHIPYFKFRLA</sequence>
<evidence type="ECO:0000313" key="2">
    <source>
        <dbReference type="Proteomes" id="UP000693738"/>
    </source>
</evidence>
<accession>A0A8J2IZ36</accession>
<protein>
    <submittedName>
        <fullName evidence="1">Uncharacterized protein</fullName>
    </submittedName>
</protein>
<name>A0A8J2IZ36_FUSEQ</name>
<dbReference type="AlphaFoldDB" id="A0A8J2IZ36"/>
<reference evidence="1" key="1">
    <citation type="submission" date="2021-05" db="EMBL/GenBank/DDBJ databases">
        <authorList>
            <person name="Khan N."/>
        </authorList>
    </citation>
    <scope>NUCLEOTIDE SEQUENCE</scope>
</reference>
<gene>
    <name evidence="1" type="ORF">FEQUK3_LOCUS8954</name>
</gene>
<dbReference type="Proteomes" id="UP000693738">
    <property type="component" value="Unassembled WGS sequence"/>
</dbReference>
<comment type="caution">
    <text evidence="1">The sequence shown here is derived from an EMBL/GenBank/DDBJ whole genome shotgun (WGS) entry which is preliminary data.</text>
</comment>
<proteinExistence type="predicted"/>
<dbReference type="EMBL" id="CAJSTJ010000154">
    <property type="protein sequence ID" value="CAG7563237.1"/>
    <property type="molecule type" value="Genomic_DNA"/>
</dbReference>
<organism evidence="1 2">
    <name type="scientific">Fusarium equiseti</name>
    <name type="common">Fusarium scirpi</name>
    <dbReference type="NCBI Taxonomy" id="61235"/>
    <lineage>
        <taxon>Eukaryota</taxon>
        <taxon>Fungi</taxon>
        <taxon>Dikarya</taxon>
        <taxon>Ascomycota</taxon>
        <taxon>Pezizomycotina</taxon>
        <taxon>Sordariomycetes</taxon>
        <taxon>Hypocreomycetidae</taxon>
        <taxon>Hypocreales</taxon>
        <taxon>Nectriaceae</taxon>
        <taxon>Fusarium</taxon>
        <taxon>Fusarium incarnatum-equiseti species complex</taxon>
    </lineage>
</organism>
<evidence type="ECO:0000313" key="1">
    <source>
        <dbReference type="EMBL" id="CAG7563237.1"/>
    </source>
</evidence>